<dbReference type="Pfam" id="PF05685">
    <property type="entry name" value="Uma2"/>
    <property type="match status" value="1"/>
</dbReference>
<evidence type="ECO:0000259" key="1">
    <source>
        <dbReference type="Pfam" id="PF05685"/>
    </source>
</evidence>
<reference evidence="2 4" key="1">
    <citation type="submission" date="2015-09" db="EMBL/GenBank/DDBJ databases">
        <authorList>
            <consortium name="Pathogen Informatics"/>
        </authorList>
    </citation>
    <scope>NUCLEOTIDE SEQUENCE [LARGE SCALE GENOMIC DNA]</scope>
    <source>
        <strain evidence="2 4">2789STDY5834866</strain>
    </source>
</reference>
<proteinExistence type="predicted"/>
<dbReference type="AlphaFoldDB" id="A0A173YFI7"/>
<evidence type="ECO:0000313" key="3">
    <source>
        <dbReference type="EMBL" id="GLG86857.1"/>
    </source>
</evidence>
<accession>A0A173YFI7</accession>
<gene>
    <name evidence="3" type="ORF">comes_14020</name>
    <name evidence="2" type="ORF">ERS852481_00703</name>
</gene>
<dbReference type="EMBL" id="BSCI01000007">
    <property type="protein sequence ID" value="GLG86857.1"/>
    <property type="molecule type" value="Genomic_DNA"/>
</dbReference>
<dbReference type="Proteomes" id="UP001145109">
    <property type="component" value="Unassembled WGS sequence"/>
</dbReference>
<dbReference type="SUPFAM" id="SSF52980">
    <property type="entry name" value="Restriction endonuclease-like"/>
    <property type="match status" value="1"/>
</dbReference>
<evidence type="ECO:0000313" key="5">
    <source>
        <dbReference type="Proteomes" id="UP001145109"/>
    </source>
</evidence>
<dbReference type="InterPro" id="IPR011335">
    <property type="entry name" value="Restrct_endonuc-II-like"/>
</dbReference>
<dbReference type="Proteomes" id="UP000095362">
    <property type="component" value="Unassembled WGS sequence"/>
</dbReference>
<dbReference type="RefSeq" id="WP_055247245.1">
    <property type="nucleotide sequence ID" value="NZ_BSCI01000007.1"/>
</dbReference>
<dbReference type="Gene3D" id="3.90.1570.10">
    <property type="entry name" value="tt1808, chain A"/>
    <property type="match status" value="1"/>
</dbReference>
<dbReference type="PANTHER" id="PTHR34107:SF4">
    <property type="entry name" value="SLL1222 PROTEIN"/>
    <property type="match status" value="1"/>
</dbReference>
<name>A0A173YFI7_9FIRM</name>
<dbReference type="PANTHER" id="PTHR34107">
    <property type="entry name" value="SLL0198 PROTEIN-RELATED"/>
    <property type="match status" value="1"/>
</dbReference>
<dbReference type="EMBL" id="CYZK01000003">
    <property type="protein sequence ID" value="CUN72194.1"/>
    <property type="molecule type" value="Genomic_DNA"/>
</dbReference>
<feature type="domain" description="Putative restriction endonuclease" evidence="1">
    <location>
        <begin position="12"/>
        <end position="152"/>
    </location>
</feature>
<reference evidence="3" key="3">
    <citation type="submission" date="2022-11" db="EMBL/GenBank/DDBJ databases">
        <title>Draft genome sequence of Coprococcus comes strain 31264.</title>
        <authorList>
            <person name="Hisatomi A."/>
            <person name="Ohkuma M."/>
            <person name="Sakamoto M."/>
        </authorList>
    </citation>
    <scope>NUCLEOTIDE SEQUENCE</scope>
    <source>
        <strain evidence="3">JCM 31264</strain>
    </source>
</reference>
<organism evidence="3 5">
    <name type="scientific">Coprococcus comes</name>
    <dbReference type="NCBI Taxonomy" id="410072"/>
    <lineage>
        <taxon>Bacteria</taxon>
        <taxon>Bacillati</taxon>
        <taxon>Bacillota</taxon>
        <taxon>Clostridia</taxon>
        <taxon>Lachnospirales</taxon>
        <taxon>Lachnospiraceae</taxon>
        <taxon>Coprococcus</taxon>
    </lineage>
</organism>
<dbReference type="InterPro" id="IPR012296">
    <property type="entry name" value="Nuclease_put_TT1808"/>
</dbReference>
<protein>
    <submittedName>
        <fullName evidence="2">Uncharacterized protein conserved in cyanobacteria</fullName>
    </submittedName>
</protein>
<sequence length="181" mass="20700">MPLPKPNTYTVEDIYLLPEGQRAELIDGQIYNMAPPSPLHQKLVMELSATIRNYIKSNSGSCEVYPAPFAVFLNQDNYNYVEPDISIICDSSKMNDRGCNGAPDFIIEIVSPSSQRMDYLTKLFKYRTAGVREYWIVNPMTRIVQVYCFGEPEDSTQYSFDEEISVGIYNDLKIRIADLLK</sequence>
<evidence type="ECO:0000313" key="2">
    <source>
        <dbReference type="EMBL" id="CUN72194.1"/>
    </source>
</evidence>
<reference evidence="3" key="2">
    <citation type="submission" date="2022-09" db="EMBL/GenBank/DDBJ databases">
        <title>Draft genome sequence of Coprococcus comes strain 31264.</title>
        <authorList>
            <person name="Atsushi H."/>
            <person name="Moriya O."/>
            <person name="Mitsuo S."/>
        </authorList>
    </citation>
    <scope>NUCLEOTIDE SEQUENCE</scope>
    <source>
        <strain evidence="3">JCM 31264</strain>
    </source>
</reference>
<evidence type="ECO:0000313" key="4">
    <source>
        <dbReference type="Proteomes" id="UP000095362"/>
    </source>
</evidence>
<dbReference type="CDD" id="cd06260">
    <property type="entry name" value="DUF820-like"/>
    <property type="match status" value="1"/>
</dbReference>
<dbReference type="InterPro" id="IPR008538">
    <property type="entry name" value="Uma2"/>
</dbReference>